<dbReference type="OrthoDB" id="9801383at2"/>
<feature type="region of interest" description="Disordered" evidence="1">
    <location>
        <begin position="783"/>
        <end position="813"/>
    </location>
</feature>
<evidence type="ECO:0000313" key="3">
    <source>
        <dbReference type="EMBL" id="RSV06150.1"/>
    </source>
</evidence>
<dbReference type="Gene3D" id="2.60.40.3010">
    <property type="match status" value="1"/>
</dbReference>
<evidence type="ECO:0000313" key="2">
    <source>
        <dbReference type="EMBL" id="APR53835.1"/>
    </source>
</evidence>
<gene>
    <name evidence="2" type="ORF">BRX40_16715</name>
    <name evidence="3" type="ORF">CA257_04290</name>
</gene>
<evidence type="ECO:0000313" key="4">
    <source>
        <dbReference type="Proteomes" id="UP000185161"/>
    </source>
</evidence>
<reference evidence="3 5" key="3">
    <citation type="submission" date="2018-07" db="EMBL/GenBank/DDBJ databases">
        <title>Genomic and Epidemiologic Investigation of an Indolent Hospital Outbreak.</title>
        <authorList>
            <person name="Johnson R.C."/>
            <person name="Deming C."/>
            <person name="Conlan S."/>
            <person name="Zellmer C.J."/>
            <person name="Michelin A.V."/>
            <person name="Lee-Lin S."/>
            <person name="Thomas P.J."/>
            <person name="Park M."/>
            <person name="Weingarten R.A."/>
            <person name="Less J."/>
            <person name="Dekker J.P."/>
            <person name="Frank K.M."/>
            <person name="Musser K.A."/>
            <person name="Mcquiston J.R."/>
            <person name="Henderson D.K."/>
            <person name="Lau A.F."/>
            <person name="Palmore T.N."/>
            <person name="Segre J.A."/>
        </authorList>
    </citation>
    <scope>NUCLEOTIDE SEQUENCE [LARGE SCALE GENOMIC DNA]</scope>
    <source>
        <strain evidence="3 5">SK-NIH.Env10_0317</strain>
    </source>
</reference>
<dbReference type="InterPro" id="IPR006311">
    <property type="entry name" value="TAT_signal"/>
</dbReference>
<dbReference type="PROSITE" id="PS51318">
    <property type="entry name" value="TAT"/>
    <property type="match status" value="1"/>
</dbReference>
<dbReference type="PANTHER" id="PTHR35399:SF2">
    <property type="entry name" value="DUF839 DOMAIN-CONTAINING PROTEIN"/>
    <property type="match status" value="1"/>
</dbReference>
<dbReference type="Proteomes" id="UP000286681">
    <property type="component" value="Unassembled WGS sequence"/>
</dbReference>
<dbReference type="RefSeq" id="WP_075152369.1">
    <property type="nucleotide sequence ID" value="NZ_CP018820.1"/>
</dbReference>
<feature type="compositionally biased region" description="Polar residues" evidence="1">
    <location>
        <begin position="789"/>
        <end position="804"/>
    </location>
</feature>
<organism evidence="2 4">
    <name type="scientific">Sphingomonas koreensis</name>
    <dbReference type="NCBI Taxonomy" id="93064"/>
    <lineage>
        <taxon>Bacteria</taxon>
        <taxon>Pseudomonadati</taxon>
        <taxon>Pseudomonadota</taxon>
        <taxon>Alphaproteobacteria</taxon>
        <taxon>Sphingomonadales</taxon>
        <taxon>Sphingomonadaceae</taxon>
        <taxon>Sphingomonas</taxon>
    </lineage>
</organism>
<dbReference type="GeneID" id="44134204"/>
<dbReference type="EMBL" id="CP018820">
    <property type="protein sequence ID" value="APR53835.1"/>
    <property type="molecule type" value="Genomic_DNA"/>
</dbReference>
<dbReference type="KEGG" id="skr:BRX40_16715"/>
<reference evidence="2" key="1">
    <citation type="submission" date="2016-12" db="EMBL/GenBank/DDBJ databases">
        <title>Whole genome sequencing of Sphingomonas koreensis.</title>
        <authorList>
            <person name="Conlan S."/>
            <person name="Thomas P.J."/>
            <person name="Mullikin J."/>
            <person name="Palmore T.N."/>
            <person name="Frank K.M."/>
            <person name="Segre J.A."/>
        </authorList>
    </citation>
    <scope>NUCLEOTIDE SEQUENCE</scope>
    <source>
        <strain evidence="2">ABOJV</strain>
    </source>
</reference>
<keyword evidence="4" id="KW-1185">Reference proteome</keyword>
<sequence>MTASTDLAIGYSDGDVDTNNTANPTLNALIEQRYSRRDTLRSGASAAAVAVFGGGILAACDSANAGADPSPNLISVGSSGSATSGQVVTLTSNATDNGPITSAWVQTGGPAVTLIGASSPNASFIAPSVASTTTLSFQYSATDSAGQTTQGTTTAAISPAALRFTSLSKNKNDVVTVPAGYTVTVMTRLGDPIAPGVAAYKNDGTDTNFAQRIGDHGDALYWYGLSAAGARDDNNSVRGLMVQNHENLNVQYLHPAGPTNTLPRPEAEAIKEIEAHGVSVTEYVEGANRAWTYVQNSTFNRRITPNTPVVFNGPVKGTHWLFTAFSNDGTAGRGTINNCANGHTLWGTNITCEENWAGYFARPSADNATRSPRELVALRRYGVTSTNGNYGWASVVPADASNTVFKRWDARATGASATADYRNEPNQFGWCVEFDPYDKAAAPRKRTALGRLGHEGAWLGKLTPGKKVSVYLGDDSRGEYFYKFVSNANWDAADAQSANRLSIGDKYLDAGTLYVAKFAANGTGSWVPLTFGTVPNRPAQGSDIEYVFESQADILVNTRLAGDAVGATRMDRPEWTATNPATGEIYLTLTNNNAGTRPLNGTDAANPRHYNDPTGPSNSAQFGNPNGHILRLRENGDDPASLTFAWDIYLFGADSADSNSDVNISGLTAANDFSSPDGLWFSRPTNAGGLVKPLLWIQTDDGAFTDRTNNQMLVAIPGTVGDGAAVTITNRGTGGATATQTTRRGALATDATLKRFLIGPVECEITGVDSTPDGRTLFVGIQHPGENGTPASPSSAWPANQATGSAPAGTRPRSAIVAITKNDGGVVGL</sequence>
<dbReference type="AlphaFoldDB" id="A0A1L6JD55"/>
<evidence type="ECO:0000256" key="1">
    <source>
        <dbReference type="SAM" id="MobiDB-lite"/>
    </source>
</evidence>
<dbReference type="Proteomes" id="UP000185161">
    <property type="component" value="Chromosome"/>
</dbReference>
<proteinExistence type="predicted"/>
<dbReference type="InterPro" id="IPR008557">
    <property type="entry name" value="PhoX"/>
</dbReference>
<dbReference type="PANTHER" id="PTHR35399">
    <property type="entry name" value="SLR8030 PROTEIN"/>
    <property type="match status" value="1"/>
</dbReference>
<dbReference type="STRING" id="93064.BRX40_16715"/>
<name>A0A1L6JD55_9SPHN</name>
<accession>A0A1L6JD55</accession>
<protein>
    <submittedName>
        <fullName evidence="3">DUF839 domain-containing protein</fullName>
    </submittedName>
    <submittedName>
        <fullName evidence="2">Phosphatase</fullName>
    </submittedName>
</protein>
<dbReference type="EMBL" id="QQWO01000003">
    <property type="protein sequence ID" value="RSV06150.1"/>
    <property type="molecule type" value="Genomic_DNA"/>
</dbReference>
<evidence type="ECO:0000313" key="5">
    <source>
        <dbReference type="Proteomes" id="UP000286681"/>
    </source>
</evidence>
<dbReference type="Pfam" id="PF05787">
    <property type="entry name" value="PhoX"/>
    <property type="match status" value="1"/>
</dbReference>
<reference evidence="4" key="2">
    <citation type="submission" date="2016-12" db="EMBL/GenBank/DDBJ databases">
        <title>Whole genome sequencing of Sphingomonas sp. ABOJV.</title>
        <authorList>
            <person name="Conlan S."/>
            <person name="Thomas P.J."/>
            <person name="Mullikin J."/>
            <person name="Palmore T.N."/>
            <person name="Frank K.M."/>
            <person name="Segre J.A."/>
        </authorList>
    </citation>
    <scope>NUCLEOTIDE SEQUENCE [LARGE SCALE GENOMIC DNA]</scope>
    <source>
        <strain evidence="4">ABOJV</strain>
    </source>
</reference>